<sequence>MITYGRGLAGTDLSKMRRLDNSNITVLGYGLNGASTAGVKSPPSSKAESMSTSTVTTSPKTQGGFSVPNPSTLSADTAKAKADELRGMIEKNTVPRLTIDMGGGVQFTPSHSTYLSMLEDAIT</sequence>
<reference evidence="2" key="2">
    <citation type="submission" date="2020-09" db="EMBL/GenBank/DDBJ databases">
        <authorList>
            <person name="Sun Q."/>
            <person name="Kim S."/>
        </authorList>
    </citation>
    <scope>NUCLEOTIDE SEQUENCE</scope>
    <source>
        <strain evidence="2">KCTC 32296</strain>
    </source>
</reference>
<reference evidence="2" key="1">
    <citation type="journal article" date="2014" name="Int. J. Syst. Evol. Microbiol.">
        <title>Complete genome sequence of Corynebacterium casei LMG S-19264T (=DSM 44701T), isolated from a smear-ripened cheese.</title>
        <authorList>
            <consortium name="US DOE Joint Genome Institute (JGI-PGF)"/>
            <person name="Walter F."/>
            <person name="Albersmeier A."/>
            <person name="Kalinowski J."/>
            <person name="Ruckert C."/>
        </authorList>
    </citation>
    <scope>NUCLEOTIDE SEQUENCE</scope>
    <source>
        <strain evidence="2">KCTC 32296</strain>
    </source>
</reference>
<dbReference type="EMBL" id="BMZB01000007">
    <property type="protein sequence ID" value="GGZ44143.1"/>
    <property type="molecule type" value="Genomic_DNA"/>
</dbReference>
<feature type="region of interest" description="Disordered" evidence="1">
    <location>
        <begin position="35"/>
        <end position="79"/>
    </location>
</feature>
<dbReference type="AlphaFoldDB" id="A0A918QEZ2"/>
<dbReference type="Proteomes" id="UP000662572">
    <property type="component" value="Unassembled WGS sequence"/>
</dbReference>
<protein>
    <submittedName>
        <fullName evidence="2">Uncharacterized protein</fullName>
    </submittedName>
</protein>
<feature type="compositionally biased region" description="Polar residues" evidence="1">
    <location>
        <begin position="42"/>
        <end position="75"/>
    </location>
</feature>
<organism evidence="2 3">
    <name type="scientific">Asticcacaulis endophyticus</name>
    <dbReference type="NCBI Taxonomy" id="1395890"/>
    <lineage>
        <taxon>Bacteria</taxon>
        <taxon>Pseudomonadati</taxon>
        <taxon>Pseudomonadota</taxon>
        <taxon>Alphaproteobacteria</taxon>
        <taxon>Caulobacterales</taxon>
        <taxon>Caulobacteraceae</taxon>
        <taxon>Asticcacaulis</taxon>
    </lineage>
</organism>
<comment type="caution">
    <text evidence="2">The sequence shown here is derived from an EMBL/GenBank/DDBJ whole genome shotgun (WGS) entry which is preliminary data.</text>
</comment>
<evidence type="ECO:0000313" key="2">
    <source>
        <dbReference type="EMBL" id="GGZ44143.1"/>
    </source>
</evidence>
<name>A0A918QEZ2_9CAUL</name>
<proteinExistence type="predicted"/>
<evidence type="ECO:0000313" key="3">
    <source>
        <dbReference type="Proteomes" id="UP000662572"/>
    </source>
</evidence>
<gene>
    <name evidence="2" type="ORF">GCM10011273_33590</name>
</gene>
<accession>A0A918QEZ2</accession>
<evidence type="ECO:0000256" key="1">
    <source>
        <dbReference type="SAM" id="MobiDB-lite"/>
    </source>
</evidence>
<keyword evidence="3" id="KW-1185">Reference proteome</keyword>